<evidence type="ECO:0000256" key="3">
    <source>
        <dbReference type="ARBA" id="ARBA00023136"/>
    </source>
</evidence>
<dbReference type="EMBL" id="LT854265">
    <property type="protein sequence ID" value="SMR62163.1"/>
    <property type="molecule type" value="Genomic_DNA"/>
</dbReference>
<reference evidence="6" key="1">
    <citation type="submission" date="2017-05" db="EMBL/GenBank/DDBJ databases">
        <authorList>
            <person name="Song R."/>
            <person name="Chenine A.L."/>
            <person name="Ruprecht R.M."/>
        </authorList>
    </citation>
    <scope>NUCLEOTIDE SEQUENCE [LARGE SCALE GENOMIC DNA]</scope>
</reference>
<dbReference type="PANTHER" id="PTHR39136:SF1">
    <property type="entry name" value="ALTERED INHERITANCE OF MITOCHONDRIA PROTEIN 11"/>
    <property type="match status" value="1"/>
</dbReference>
<protein>
    <recommendedName>
        <fullName evidence="4">Altered inheritance of mitochondria protein 11</fullName>
    </recommendedName>
</protein>
<dbReference type="PANTHER" id="PTHR39136">
    <property type="entry name" value="ALTERED INHERITANCE OF MITOCHONDRIA PROTEIN 11"/>
    <property type="match status" value="1"/>
</dbReference>
<keyword evidence="2 4" id="KW-1133">Transmembrane helix</keyword>
<proteinExistence type="inferred from homology"/>
<organism evidence="5 6">
    <name type="scientific">Zymoseptoria tritici ST99CH_1E4</name>
    <dbReference type="NCBI Taxonomy" id="1276532"/>
    <lineage>
        <taxon>Eukaryota</taxon>
        <taxon>Fungi</taxon>
        <taxon>Dikarya</taxon>
        <taxon>Ascomycota</taxon>
        <taxon>Pezizomycotina</taxon>
        <taxon>Dothideomycetes</taxon>
        <taxon>Dothideomycetidae</taxon>
        <taxon>Mycosphaerellales</taxon>
        <taxon>Mycosphaerellaceae</taxon>
        <taxon>Zymoseptoria</taxon>
    </lineage>
</organism>
<dbReference type="Proteomes" id="UP000245764">
    <property type="component" value="Chromosome 13"/>
</dbReference>
<keyword evidence="3 4" id="KW-0472">Membrane</keyword>
<evidence type="ECO:0000256" key="2">
    <source>
        <dbReference type="ARBA" id="ARBA00022989"/>
    </source>
</evidence>
<evidence type="ECO:0000256" key="1">
    <source>
        <dbReference type="ARBA" id="ARBA00022692"/>
    </source>
</evidence>
<comment type="similarity">
    <text evidence="4">Belongs to the AIM11 family.</text>
</comment>
<feature type="transmembrane region" description="Helical" evidence="4">
    <location>
        <begin position="55"/>
        <end position="75"/>
    </location>
</feature>
<sequence length="433" mass="48696">MSWWEKYFAPGDLRTQVNNQLAENAKLKDELDSVPAQPALPKRIDAAHRARRQNAMFFGGLAFTCLTALVTRRALTKKKLAMYPHLQPTVGKDAKLELPKFTPSNTPPKAEGGLDAAEALFLATLNVGAVFMASVGAFMKFADVADTEDLRDYVRSGIGYDVYAGDTEADREIEQWFAEVLSRKDGTGDLKTTIVEKMAELADIEKKRKAEVGDTELADIQRKRKALEKISAEKAADADATKAQDMHHRACHQVAHGQATGFADREQEMLWLRLFSSIPLHFSRTTSPRNNEQTRLAQHETNACSTPSPLPDTHLNRFGEIYRRAVPSPPVEPPDCQRQLLCLLGLPILAAEYIDRPGPFHQPAYTGERRRENEAAASTVLEEREGTHDRPIDRHETRARLEPLATTNSNERASREYLVRYNNRRFSSQYTVR</sequence>
<evidence type="ECO:0000256" key="4">
    <source>
        <dbReference type="RuleBase" id="RU367098"/>
    </source>
</evidence>
<accession>A0A2H1H8S1</accession>
<keyword evidence="1 4" id="KW-0812">Transmembrane</keyword>
<gene>
    <name evidence="4" type="primary">AIM11</name>
    <name evidence="5" type="ORF">ZT1E4_G11476</name>
</gene>
<dbReference type="GO" id="GO:0005739">
    <property type="term" value="C:mitochondrion"/>
    <property type="evidence" value="ECO:0007669"/>
    <property type="project" value="TreeGrafter"/>
</dbReference>
<evidence type="ECO:0000313" key="5">
    <source>
        <dbReference type="EMBL" id="SMR62163.1"/>
    </source>
</evidence>
<comment type="subcellular location">
    <subcellularLocation>
        <location evidence="4">Membrane</location>
        <topology evidence="4">Multi-pass membrane protein</topology>
    </subcellularLocation>
</comment>
<dbReference type="InterPro" id="IPR038814">
    <property type="entry name" value="AIM11"/>
</dbReference>
<dbReference type="GO" id="GO:0016020">
    <property type="term" value="C:membrane"/>
    <property type="evidence" value="ECO:0007669"/>
    <property type="project" value="UniProtKB-SubCell"/>
</dbReference>
<name>A0A2H1H8S1_ZYMTR</name>
<dbReference type="AlphaFoldDB" id="A0A2H1H8S1"/>
<evidence type="ECO:0000313" key="6">
    <source>
        <dbReference type="Proteomes" id="UP000245764"/>
    </source>
</evidence>